<dbReference type="HAMAP" id="MF_00127">
    <property type="entry name" value="His_tRNA_synth"/>
    <property type="match status" value="1"/>
</dbReference>
<dbReference type="NCBIfam" id="TIGR00442">
    <property type="entry name" value="hisS"/>
    <property type="match status" value="1"/>
</dbReference>
<evidence type="ECO:0000256" key="2">
    <source>
        <dbReference type="ARBA" id="ARBA00008226"/>
    </source>
</evidence>
<dbReference type="Proteomes" id="UP000037210">
    <property type="component" value="Unassembled WGS sequence"/>
</dbReference>
<sequence>MFQPARGTRDFLPEEMTRRNWVLDRFREAFEAYGYEPLGTPAFESWELLKVKSGDDIIEQIYYFRDKSDRELGLRFEWTASLCRVVSAHRELTMPFKRYAMGPVWRYERPSESRFREFWQADADVVGVADPIADAEVLAVAVDCLRRVGFEGFLIRLNDRRLLEAVVEIAGLPKERSLDVFRAVDKLGKIGPEGVKEELAGVGATPEEAEEILELTSLRGRPEAALAEARETLGGLPAGRSGCDALSAIAGYAGAFGIEAYLEVDLSLARGLDYYTGPVYEIYAEGFEEHGSIAGGGRYDELIELFGGEPTPATGISLGVERIVPLLEKKGAFENLRLGPGVYVAAASDAVRGRAIEVAQTLRRSGVAADIDLMCRSLARQLDHANRKGFRWAVIVGERELREGRVAVRNMETAEQRTVRLEELAEHLRM</sequence>
<dbReference type="CDD" id="cd00773">
    <property type="entry name" value="HisRS-like_core"/>
    <property type="match status" value="1"/>
</dbReference>
<evidence type="ECO:0000256" key="9">
    <source>
        <dbReference type="ARBA" id="ARBA00047639"/>
    </source>
</evidence>
<dbReference type="InterPro" id="IPR006195">
    <property type="entry name" value="aa-tRNA-synth_II"/>
</dbReference>
<feature type="binding site" evidence="11">
    <location>
        <begin position="274"/>
        <end position="275"/>
    </location>
    <ligand>
        <name>L-histidine</name>
        <dbReference type="ChEBI" id="CHEBI:57595"/>
    </ligand>
</feature>
<dbReference type="InterPro" id="IPR041715">
    <property type="entry name" value="HisRS-like_core"/>
</dbReference>
<dbReference type="GO" id="GO:0005737">
    <property type="term" value="C:cytoplasm"/>
    <property type="evidence" value="ECO:0007669"/>
    <property type="project" value="UniProtKB-SubCell"/>
</dbReference>
<dbReference type="GO" id="GO:0000105">
    <property type="term" value="P:L-histidine biosynthetic process"/>
    <property type="evidence" value="ECO:0007669"/>
    <property type="project" value="InterPro"/>
</dbReference>
<dbReference type="AlphaFoldDB" id="A0A0M0BQJ3"/>
<reference evidence="13 14" key="1">
    <citation type="submission" date="2015-06" db="EMBL/GenBank/DDBJ databases">
        <title>New insights into the roles of widespread benthic archaea in carbon and nitrogen cycling.</title>
        <authorList>
            <person name="Lazar C.S."/>
            <person name="Baker B.J."/>
            <person name="Seitz K.W."/>
            <person name="Hyde A.S."/>
            <person name="Dick G.J."/>
            <person name="Hinrichs K.-U."/>
            <person name="Teske A.P."/>
        </authorList>
    </citation>
    <scope>NUCLEOTIDE SEQUENCE [LARGE SCALE GENOMIC DNA]</scope>
    <source>
        <strain evidence="13">DG-45</strain>
    </source>
</reference>
<organism evidence="13 14">
    <name type="scientific">miscellaneous Crenarchaeota group-15 archaeon DG-45</name>
    <dbReference type="NCBI Taxonomy" id="1685127"/>
    <lineage>
        <taxon>Archaea</taxon>
        <taxon>Candidatus Bathyarchaeota</taxon>
        <taxon>MCG-15</taxon>
    </lineage>
</organism>
<evidence type="ECO:0000256" key="4">
    <source>
        <dbReference type="ARBA" id="ARBA00022598"/>
    </source>
</evidence>
<dbReference type="PANTHER" id="PTHR11476">
    <property type="entry name" value="HISTIDYL-TRNA SYNTHETASE"/>
    <property type="match status" value="1"/>
</dbReference>
<evidence type="ECO:0000313" key="13">
    <source>
        <dbReference type="EMBL" id="KON30857.1"/>
    </source>
</evidence>
<feature type="binding site" evidence="11">
    <location>
        <position position="120"/>
    </location>
    <ligand>
        <name>L-histidine</name>
        <dbReference type="ChEBI" id="CHEBI:57595"/>
    </ligand>
</feature>
<keyword evidence="4 10" id="KW-0436">Ligase</keyword>
<dbReference type="PATRIC" id="fig|1685127.3.peg.702"/>
<feature type="binding site" evidence="11">
    <location>
        <position position="270"/>
    </location>
    <ligand>
        <name>L-histidine</name>
        <dbReference type="ChEBI" id="CHEBI:57595"/>
    </ligand>
</feature>
<dbReference type="InterPro" id="IPR004154">
    <property type="entry name" value="Anticodon-bd"/>
</dbReference>
<name>A0A0M0BQJ3_9ARCH</name>
<comment type="similarity">
    <text evidence="2 10">Belongs to the class-II aminoacyl-tRNA synthetase family.</text>
</comment>
<dbReference type="InterPro" id="IPR004516">
    <property type="entry name" value="HisRS/HisZ"/>
</dbReference>
<evidence type="ECO:0000256" key="11">
    <source>
        <dbReference type="PIRSR" id="PIRSR001549-1"/>
    </source>
</evidence>
<keyword evidence="7 10" id="KW-0648">Protein biosynthesis</keyword>
<dbReference type="GO" id="GO:0006427">
    <property type="term" value="P:histidyl-tRNA aminoacylation"/>
    <property type="evidence" value="ECO:0007669"/>
    <property type="project" value="UniProtKB-UniRule"/>
</dbReference>
<dbReference type="EMBL" id="LFWZ01000019">
    <property type="protein sequence ID" value="KON30857.1"/>
    <property type="molecule type" value="Genomic_DNA"/>
</dbReference>
<evidence type="ECO:0000256" key="7">
    <source>
        <dbReference type="ARBA" id="ARBA00022917"/>
    </source>
</evidence>
<evidence type="ECO:0000256" key="8">
    <source>
        <dbReference type="ARBA" id="ARBA00023146"/>
    </source>
</evidence>
<feature type="domain" description="Aminoacyl-transfer RNA synthetases class-II family profile" evidence="12">
    <location>
        <begin position="1"/>
        <end position="340"/>
    </location>
</feature>
<dbReference type="InterPro" id="IPR036621">
    <property type="entry name" value="Anticodon-bd_dom_sf"/>
</dbReference>
<dbReference type="InterPro" id="IPR015807">
    <property type="entry name" value="His-tRNA-ligase"/>
</dbReference>
<feature type="binding site" evidence="11">
    <location>
        <position position="106"/>
    </location>
    <ligand>
        <name>L-histidine</name>
        <dbReference type="ChEBI" id="CHEBI:57595"/>
    </ligand>
</feature>
<feature type="binding site" evidence="11">
    <location>
        <position position="124"/>
    </location>
    <ligand>
        <name>L-histidine</name>
        <dbReference type="ChEBI" id="CHEBI:57595"/>
    </ligand>
</feature>
<evidence type="ECO:0000259" key="12">
    <source>
        <dbReference type="PROSITE" id="PS50862"/>
    </source>
</evidence>
<evidence type="ECO:0000256" key="6">
    <source>
        <dbReference type="ARBA" id="ARBA00022840"/>
    </source>
</evidence>
<dbReference type="InterPro" id="IPR004517">
    <property type="entry name" value="HisZ"/>
</dbReference>
<evidence type="ECO:0000256" key="1">
    <source>
        <dbReference type="ARBA" id="ARBA00004496"/>
    </source>
</evidence>
<proteinExistence type="inferred from homology"/>
<keyword evidence="3 10" id="KW-0963">Cytoplasm</keyword>
<keyword evidence="8 10" id="KW-0030">Aminoacyl-tRNA synthetase</keyword>
<feature type="binding site" evidence="11">
    <location>
        <begin position="77"/>
        <end position="79"/>
    </location>
    <ligand>
        <name>L-histidine</name>
        <dbReference type="ChEBI" id="CHEBI:57595"/>
    </ligand>
</feature>
<dbReference type="GO" id="GO:0005524">
    <property type="term" value="F:ATP binding"/>
    <property type="evidence" value="ECO:0007669"/>
    <property type="project" value="UniProtKB-UniRule"/>
</dbReference>
<dbReference type="CDD" id="cd00859">
    <property type="entry name" value="HisRS_anticodon"/>
    <property type="match status" value="1"/>
</dbReference>
<dbReference type="PANTHER" id="PTHR11476:SF7">
    <property type="entry name" value="HISTIDINE--TRNA LIGASE"/>
    <property type="match status" value="1"/>
</dbReference>
<dbReference type="HAMAP" id="MF_00125">
    <property type="entry name" value="HisZ"/>
    <property type="match status" value="1"/>
</dbReference>
<dbReference type="Pfam" id="PF13393">
    <property type="entry name" value="tRNA-synt_His"/>
    <property type="match status" value="1"/>
</dbReference>
<evidence type="ECO:0000313" key="14">
    <source>
        <dbReference type="Proteomes" id="UP000037210"/>
    </source>
</evidence>
<dbReference type="SUPFAM" id="SSF55681">
    <property type="entry name" value="Class II aaRS and biotin synthetases"/>
    <property type="match status" value="1"/>
</dbReference>
<keyword evidence="5 10" id="KW-0547">Nucleotide-binding</keyword>
<comment type="caution">
    <text evidence="13">The sequence shown here is derived from an EMBL/GenBank/DDBJ whole genome shotgun (WGS) entry which is preliminary data.</text>
</comment>
<evidence type="ECO:0000256" key="5">
    <source>
        <dbReference type="ARBA" id="ARBA00022741"/>
    </source>
</evidence>
<evidence type="ECO:0000256" key="3">
    <source>
        <dbReference type="ARBA" id="ARBA00022490"/>
    </source>
</evidence>
<dbReference type="InterPro" id="IPR045864">
    <property type="entry name" value="aa-tRNA-synth_II/BPL/LPL"/>
</dbReference>
<dbReference type="Pfam" id="PF03129">
    <property type="entry name" value="HGTP_anticodon"/>
    <property type="match status" value="1"/>
</dbReference>
<protein>
    <recommendedName>
        <fullName evidence="10">Histidine--tRNA ligase</fullName>
        <ecNumber evidence="10">6.1.1.21</ecNumber>
    </recommendedName>
    <alternativeName>
        <fullName evidence="10">Histidyl-tRNA synthetase</fullName>
        <shortName evidence="10">HisRS</shortName>
    </alternativeName>
</protein>
<gene>
    <name evidence="10" type="primary">hisS</name>
    <name evidence="13" type="ORF">AC482_02580</name>
</gene>
<dbReference type="Gene3D" id="3.40.50.800">
    <property type="entry name" value="Anticodon-binding domain"/>
    <property type="match status" value="1"/>
</dbReference>
<dbReference type="InterPro" id="IPR033656">
    <property type="entry name" value="HisRS_anticodon"/>
</dbReference>
<dbReference type="EC" id="6.1.1.21" evidence="10"/>
<dbReference type="PROSITE" id="PS50862">
    <property type="entry name" value="AA_TRNA_LIGASE_II"/>
    <property type="match status" value="1"/>
</dbReference>
<keyword evidence="6 10" id="KW-0067">ATP-binding</keyword>
<evidence type="ECO:0000256" key="10">
    <source>
        <dbReference type="HAMAP-Rule" id="MF_00127"/>
    </source>
</evidence>
<accession>A0A0M0BQJ3</accession>
<comment type="subcellular location">
    <subcellularLocation>
        <location evidence="1 10">Cytoplasm</location>
    </subcellularLocation>
</comment>
<dbReference type="Gene3D" id="3.30.930.10">
    <property type="entry name" value="Bira Bifunctional Protein, Domain 2"/>
    <property type="match status" value="1"/>
</dbReference>
<dbReference type="PIRSF" id="PIRSF001549">
    <property type="entry name" value="His-tRNA_synth"/>
    <property type="match status" value="1"/>
</dbReference>
<comment type="catalytic activity">
    <reaction evidence="9 10">
        <text>tRNA(His) + L-histidine + ATP = L-histidyl-tRNA(His) + AMP + diphosphate + H(+)</text>
        <dbReference type="Rhea" id="RHEA:17313"/>
        <dbReference type="Rhea" id="RHEA-COMP:9665"/>
        <dbReference type="Rhea" id="RHEA-COMP:9689"/>
        <dbReference type="ChEBI" id="CHEBI:15378"/>
        <dbReference type="ChEBI" id="CHEBI:30616"/>
        <dbReference type="ChEBI" id="CHEBI:33019"/>
        <dbReference type="ChEBI" id="CHEBI:57595"/>
        <dbReference type="ChEBI" id="CHEBI:78442"/>
        <dbReference type="ChEBI" id="CHEBI:78527"/>
        <dbReference type="ChEBI" id="CHEBI:456215"/>
        <dbReference type="EC" id="6.1.1.21"/>
    </reaction>
</comment>
<dbReference type="GO" id="GO:0004821">
    <property type="term" value="F:histidine-tRNA ligase activity"/>
    <property type="evidence" value="ECO:0007669"/>
    <property type="project" value="UniProtKB-UniRule"/>
</dbReference>
<dbReference type="SUPFAM" id="SSF52954">
    <property type="entry name" value="Class II aaRS ABD-related"/>
    <property type="match status" value="1"/>
</dbReference>